<organism evidence="1 2">
    <name type="scientific">Wuchereria bancrofti</name>
    <dbReference type="NCBI Taxonomy" id="6293"/>
    <lineage>
        <taxon>Eukaryota</taxon>
        <taxon>Metazoa</taxon>
        <taxon>Ecdysozoa</taxon>
        <taxon>Nematoda</taxon>
        <taxon>Chromadorea</taxon>
        <taxon>Rhabditida</taxon>
        <taxon>Spirurina</taxon>
        <taxon>Spiruromorpha</taxon>
        <taxon>Filarioidea</taxon>
        <taxon>Onchocercidae</taxon>
        <taxon>Wuchereria</taxon>
    </lineage>
</organism>
<gene>
    <name evidence="1" type="ORF">WBA_LOCUS8306</name>
</gene>
<dbReference type="EMBL" id="UYWW01006783">
    <property type="protein sequence ID" value="VDM14920.1"/>
    <property type="molecule type" value="Genomic_DNA"/>
</dbReference>
<sequence>MNRHKVDQEINENPVRRTQLVVSGMKSATSSIRYEERS</sequence>
<evidence type="ECO:0000313" key="1">
    <source>
        <dbReference type="EMBL" id="VDM14920.1"/>
    </source>
</evidence>
<dbReference type="AlphaFoldDB" id="A0A3P7DXM7"/>
<proteinExistence type="predicted"/>
<dbReference type="InParanoid" id="A0A3P7DXM7"/>
<protein>
    <submittedName>
        <fullName evidence="1">Uncharacterized protein</fullName>
    </submittedName>
</protein>
<dbReference type="Proteomes" id="UP000270924">
    <property type="component" value="Unassembled WGS sequence"/>
</dbReference>
<accession>A0A3P7DXM7</accession>
<reference evidence="1 2" key="1">
    <citation type="submission" date="2018-11" db="EMBL/GenBank/DDBJ databases">
        <authorList>
            <consortium name="Pathogen Informatics"/>
        </authorList>
    </citation>
    <scope>NUCLEOTIDE SEQUENCE [LARGE SCALE GENOMIC DNA]</scope>
</reference>
<keyword evidence="2" id="KW-1185">Reference proteome</keyword>
<name>A0A3P7DXM7_WUCBA</name>
<evidence type="ECO:0000313" key="2">
    <source>
        <dbReference type="Proteomes" id="UP000270924"/>
    </source>
</evidence>